<name>A0ABV0IC35_VEIPA</name>
<keyword evidence="2" id="KW-1185">Reference proteome</keyword>
<dbReference type="Proteomes" id="UP000234197">
    <property type="component" value="Unassembled WGS sequence"/>
</dbReference>
<proteinExistence type="predicted"/>
<evidence type="ECO:0000313" key="2">
    <source>
        <dbReference type="Proteomes" id="UP000234197"/>
    </source>
</evidence>
<gene>
    <name evidence="1" type="ORF">CYJ21_008215</name>
</gene>
<sequence length="59" mass="6763">MKYNMESDSLNKIVDCVFENLKNNKIDLVEAIAHIAVMSYRTGYNDAVEELKRNVGELL</sequence>
<organism evidence="1 2">
    <name type="scientific">Veillonella parvula</name>
    <name type="common">Staphylococcus parvulus</name>
    <dbReference type="NCBI Taxonomy" id="29466"/>
    <lineage>
        <taxon>Bacteria</taxon>
        <taxon>Bacillati</taxon>
        <taxon>Bacillota</taxon>
        <taxon>Negativicutes</taxon>
        <taxon>Veillonellales</taxon>
        <taxon>Veillonellaceae</taxon>
        <taxon>Veillonella</taxon>
    </lineage>
</organism>
<dbReference type="RefSeq" id="WP_024062175.1">
    <property type="nucleotide sequence ID" value="NZ_JAHAFZ010000009.1"/>
</dbReference>
<dbReference type="EMBL" id="PKMC02000009">
    <property type="protein sequence ID" value="MEO9178928.1"/>
    <property type="molecule type" value="Genomic_DNA"/>
</dbReference>
<accession>A0ABV0IC35</accession>
<comment type="caution">
    <text evidence="1">The sequence shown here is derived from an EMBL/GenBank/DDBJ whole genome shotgun (WGS) entry which is preliminary data.</text>
</comment>
<protein>
    <submittedName>
        <fullName evidence="1">Uncharacterized protein</fullName>
    </submittedName>
</protein>
<reference evidence="1 2" key="2">
    <citation type="submission" date="2024-04" db="EMBL/GenBank/DDBJ databases">
        <title>Na.</title>
        <authorList>
            <person name="Choi B."/>
        </authorList>
    </citation>
    <scope>NUCLEOTIDE SEQUENCE [LARGE SCALE GENOMIC DNA]</scope>
    <source>
        <strain evidence="1 2">UMB0138</strain>
    </source>
</reference>
<evidence type="ECO:0000313" key="1">
    <source>
        <dbReference type="EMBL" id="MEO9178928.1"/>
    </source>
</evidence>
<reference evidence="2" key="1">
    <citation type="submission" date="2017-12" db="EMBL/GenBank/DDBJ databases">
        <title>Phylogenetic diversity of female urinary microbiome.</title>
        <authorList>
            <person name="Thomas-White K."/>
            <person name="Wolfe A.J."/>
        </authorList>
    </citation>
    <scope>NUCLEOTIDE SEQUENCE [LARGE SCALE GENOMIC DNA]</scope>
    <source>
        <strain evidence="2">UMB0138</strain>
    </source>
</reference>